<protein>
    <recommendedName>
        <fullName evidence="1">N-acetyltransferase domain-containing protein</fullName>
    </recommendedName>
</protein>
<comment type="caution">
    <text evidence="2">The sequence shown here is derived from an EMBL/GenBank/DDBJ whole genome shotgun (WGS) entry which is preliminary data.</text>
</comment>
<evidence type="ECO:0000313" key="2">
    <source>
        <dbReference type="EMBL" id="KKK44809.1"/>
    </source>
</evidence>
<feature type="non-terminal residue" evidence="2">
    <location>
        <position position="1"/>
    </location>
</feature>
<dbReference type="SUPFAM" id="SSF55729">
    <property type="entry name" value="Acyl-CoA N-acyltransferases (Nat)"/>
    <property type="match status" value="1"/>
</dbReference>
<dbReference type="Gene3D" id="3.40.630.30">
    <property type="match status" value="1"/>
</dbReference>
<gene>
    <name evidence="2" type="ORF">LCGC14_3166510</name>
</gene>
<organism evidence="2">
    <name type="scientific">marine sediment metagenome</name>
    <dbReference type="NCBI Taxonomy" id="412755"/>
    <lineage>
        <taxon>unclassified sequences</taxon>
        <taxon>metagenomes</taxon>
        <taxon>ecological metagenomes</taxon>
    </lineage>
</organism>
<reference evidence="2" key="1">
    <citation type="journal article" date="2015" name="Nature">
        <title>Complex archaea that bridge the gap between prokaryotes and eukaryotes.</title>
        <authorList>
            <person name="Spang A."/>
            <person name="Saw J.H."/>
            <person name="Jorgensen S.L."/>
            <person name="Zaremba-Niedzwiedzka K."/>
            <person name="Martijn J."/>
            <person name="Lind A.E."/>
            <person name="van Eijk R."/>
            <person name="Schleper C."/>
            <person name="Guy L."/>
            <person name="Ettema T.J."/>
        </authorList>
    </citation>
    <scope>NUCLEOTIDE SEQUENCE</scope>
</reference>
<accession>A0A0F8XRX2</accession>
<name>A0A0F8XRX2_9ZZZZ</name>
<dbReference type="InterPro" id="IPR016181">
    <property type="entry name" value="Acyl_CoA_acyltransferase"/>
</dbReference>
<feature type="domain" description="N-acetyltransferase" evidence="1">
    <location>
        <begin position="1"/>
        <end position="118"/>
    </location>
</feature>
<sequence>TEQESDSLLLSSKDKVDGFYIVTDKEGRFIGQVRFSIEKVSAVISISITKLFRGKGLASKIIVNSCKRLYQSRDRIKIIVANINTTNLSSVKTFERAGFVYKEEIVINETNYYIYSLDLSTGRALC</sequence>
<dbReference type="AlphaFoldDB" id="A0A0F8XRX2"/>
<dbReference type="EMBL" id="LAZR01070144">
    <property type="protein sequence ID" value="KKK44809.1"/>
    <property type="molecule type" value="Genomic_DNA"/>
</dbReference>
<dbReference type="PROSITE" id="PS51186">
    <property type="entry name" value="GNAT"/>
    <property type="match status" value="1"/>
</dbReference>
<dbReference type="Pfam" id="PF13302">
    <property type="entry name" value="Acetyltransf_3"/>
    <property type="match status" value="1"/>
</dbReference>
<dbReference type="InterPro" id="IPR000182">
    <property type="entry name" value="GNAT_dom"/>
</dbReference>
<dbReference type="GO" id="GO:0016747">
    <property type="term" value="F:acyltransferase activity, transferring groups other than amino-acyl groups"/>
    <property type="evidence" value="ECO:0007669"/>
    <property type="project" value="InterPro"/>
</dbReference>
<evidence type="ECO:0000259" key="1">
    <source>
        <dbReference type="PROSITE" id="PS51186"/>
    </source>
</evidence>
<proteinExistence type="predicted"/>